<comment type="subcellular location">
    <subcellularLocation>
        <location evidence="1">Cell membrane</location>
        <topology evidence="1">Multi-pass membrane protein</topology>
    </subcellularLocation>
</comment>
<evidence type="ECO:0000256" key="6">
    <source>
        <dbReference type="ARBA" id="ARBA00023136"/>
    </source>
</evidence>
<dbReference type="InterPro" id="IPR036259">
    <property type="entry name" value="MFS_trans_sf"/>
</dbReference>
<feature type="domain" description="Major facilitator superfamily (MFS) profile" evidence="8">
    <location>
        <begin position="22"/>
        <end position="449"/>
    </location>
</feature>
<evidence type="ECO:0000256" key="7">
    <source>
        <dbReference type="SAM" id="Phobius"/>
    </source>
</evidence>
<dbReference type="PANTHER" id="PTHR43045">
    <property type="entry name" value="SHIKIMATE TRANSPORTER"/>
    <property type="match status" value="1"/>
</dbReference>
<feature type="transmembrane region" description="Helical" evidence="7">
    <location>
        <begin position="419"/>
        <end position="441"/>
    </location>
</feature>
<dbReference type="EMBL" id="JACCAS010000002">
    <property type="protein sequence ID" value="NYH25939.1"/>
    <property type="molecule type" value="Genomic_DNA"/>
</dbReference>
<dbReference type="AlphaFoldDB" id="A0A7Z0B960"/>
<feature type="transmembrane region" description="Helical" evidence="7">
    <location>
        <begin position="118"/>
        <end position="142"/>
    </location>
</feature>
<dbReference type="InterPro" id="IPR005829">
    <property type="entry name" value="Sugar_transporter_CS"/>
</dbReference>
<dbReference type="Pfam" id="PF07690">
    <property type="entry name" value="MFS_1"/>
    <property type="match status" value="1"/>
</dbReference>
<dbReference type="PROSITE" id="PS50850">
    <property type="entry name" value="MFS"/>
    <property type="match status" value="1"/>
</dbReference>
<evidence type="ECO:0000259" key="8">
    <source>
        <dbReference type="PROSITE" id="PS50850"/>
    </source>
</evidence>
<dbReference type="Gene3D" id="1.20.1250.20">
    <property type="entry name" value="MFS general substrate transporter like domains"/>
    <property type="match status" value="1"/>
</dbReference>
<keyword evidence="2" id="KW-0813">Transport</keyword>
<organism evidence="9 10">
    <name type="scientific">Paraburkholderia bryophila</name>
    <dbReference type="NCBI Taxonomy" id="420952"/>
    <lineage>
        <taxon>Bacteria</taxon>
        <taxon>Pseudomonadati</taxon>
        <taxon>Pseudomonadota</taxon>
        <taxon>Betaproteobacteria</taxon>
        <taxon>Burkholderiales</taxon>
        <taxon>Burkholderiaceae</taxon>
        <taxon>Paraburkholderia</taxon>
    </lineage>
</organism>
<feature type="transmembrane region" description="Helical" evidence="7">
    <location>
        <begin position="329"/>
        <end position="347"/>
    </location>
</feature>
<dbReference type="GO" id="GO:0022857">
    <property type="term" value="F:transmembrane transporter activity"/>
    <property type="evidence" value="ECO:0007669"/>
    <property type="project" value="InterPro"/>
</dbReference>
<name>A0A7Z0B960_9BURK</name>
<accession>A0A7Z0B960</accession>
<gene>
    <name evidence="9" type="ORF">GGD40_005510</name>
</gene>
<feature type="transmembrane region" description="Helical" evidence="7">
    <location>
        <begin position="163"/>
        <end position="183"/>
    </location>
</feature>
<dbReference type="SUPFAM" id="SSF103473">
    <property type="entry name" value="MFS general substrate transporter"/>
    <property type="match status" value="1"/>
</dbReference>
<dbReference type="RefSeq" id="WP_179745705.1">
    <property type="nucleotide sequence ID" value="NZ_JACCAS010000002.1"/>
</dbReference>
<keyword evidence="5 7" id="KW-1133">Transmembrane helix</keyword>
<feature type="transmembrane region" description="Helical" evidence="7">
    <location>
        <begin position="260"/>
        <end position="278"/>
    </location>
</feature>
<proteinExistence type="predicted"/>
<dbReference type="PROSITE" id="PS00217">
    <property type="entry name" value="SUGAR_TRANSPORT_2"/>
    <property type="match status" value="1"/>
</dbReference>
<comment type="caution">
    <text evidence="9">The sequence shown here is derived from an EMBL/GenBank/DDBJ whole genome shotgun (WGS) entry which is preliminary data.</text>
</comment>
<evidence type="ECO:0000256" key="1">
    <source>
        <dbReference type="ARBA" id="ARBA00004651"/>
    </source>
</evidence>
<keyword evidence="6 7" id="KW-0472">Membrane</keyword>
<feature type="transmembrane region" description="Helical" evidence="7">
    <location>
        <begin position="195"/>
        <end position="215"/>
    </location>
</feature>
<evidence type="ECO:0000256" key="5">
    <source>
        <dbReference type="ARBA" id="ARBA00022989"/>
    </source>
</evidence>
<keyword evidence="3" id="KW-1003">Cell membrane</keyword>
<evidence type="ECO:0000256" key="2">
    <source>
        <dbReference type="ARBA" id="ARBA00022448"/>
    </source>
</evidence>
<keyword evidence="10" id="KW-1185">Reference proteome</keyword>
<evidence type="ECO:0000256" key="3">
    <source>
        <dbReference type="ARBA" id="ARBA00022475"/>
    </source>
</evidence>
<feature type="transmembrane region" description="Helical" evidence="7">
    <location>
        <begin position="20"/>
        <end position="44"/>
    </location>
</feature>
<feature type="transmembrane region" description="Helical" evidence="7">
    <location>
        <begin position="390"/>
        <end position="413"/>
    </location>
</feature>
<dbReference type="InterPro" id="IPR011701">
    <property type="entry name" value="MFS"/>
</dbReference>
<dbReference type="GO" id="GO:0005886">
    <property type="term" value="C:plasma membrane"/>
    <property type="evidence" value="ECO:0007669"/>
    <property type="project" value="UniProtKB-SubCell"/>
</dbReference>
<dbReference type="PANTHER" id="PTHR43045:SF1">
    <property type="entry name" value="SHIKIMATE TRANSPORTER"/>
    <property type="match status" value="1"/>
</dbReference>
<sequence length="453" mass="47496">MGEALRSGQIAGTVGGKQVFAAVMASCLGWALDLFDLFVVLFVAPVVGRLFFPSTNSMLSLAAVYASFAVTLLMRPLGSAIFGSFADQHGRKQAMIVSVVGVGVSTAAFGLLPTVVQVGFLAPVLFLLLRLVQGVFVGGVVASTHTIGTETVSLKYRGAVSGFVGGGGAGLGALLASLVYLATSAAFPGALFDVWGWRCMFFAGILSSVLGVFVFNSLEESPVWAALAREKRKELASVQDVAEKPVESPLRVLFSRKYRSILFVNLLLTIGGGSGYYLTSGYLPTFLKVINHTPNSVAGLVLLVSSAAVVLASTAAGHLSTLIGRKRSFIWLGVGRLVCFPVFYLAMAGTDNIWMIGLYAVLLSSIGSASYAPILIFLNERFPTAIRASGTGLSWNIGFAIGGIMPTVVSVLARTPQELPLILAGALVSVSVLFLIGALVVPETMGRLDKDLN</sequence>
<protein>
    <submittedName>
        <fullName evidence="9">MFS family permease</fullName>
    </submittedName>
</protein>
<feature type="transmembrane region" description="Helical" evidence="7">
    <location>
        <begin position="94"/>
        <end position="112"/>
    </location>
</feature>
<reference evidence="9 10" key="1">
    <citation type="submission" date="2020-07" db="EMBL/GenBank/DDBJ databases">
        <title>Exploring microbial biodiversity for novel pathways involved in the catabolism of aromatic compounds derived from lignin.</title>
        <authorList>
            <person name="Elkins J."/>
        </authorList>
    </citation>
    <scope>NUCLEOTIDE SEQUENCE [LARGE SCALE GENOMIC DNA]</scope>
    <source>
        <strain evidence="9 10">H2C3C</strain>
    </source>
</reference>
<dbReference type="Proteomes" id="UP000540929">
    <property type="component" value="Unassembled WGS sequence"/>
</dbReference>
<evidence type="ECO:0000313" key="10">
    <source>
        <dbReference type="Proteomes" id="UP000540929"/>
    </source>
</evidence>
<feature type="transmembrane region" description="Helical" evidence="7">
    <location>
        <begin position="298"/>
        <end position="317"/>
    </location>
</feature>
<evidence type="ECO:0000256" key="4">
    <source>
        <dbReference type="ARBA" id="ARBA00022692"/>
    </source>
</evidence>
<dbReference type="InterPro" id="IPR020846">
    <property type="entry name" value="MFS_dom"/>
</dbReference>
<keyword evidence="4 7" id="KW-0812">Transmembrane</keyword>
<feature type="transmembrane region" description="Helical" evidence="7">
    <location>
        <begin position="353"/>
        <end position="378"/>
    </location>
</feature>
<evidence type="ECO:0000313" key="9">
    <source>
        <dbReference type="EMBL" id="NYH25939.1"/>
    </source>
</evidence>